<dbReference type="RefSeq" id="WP_043772804.1">
    <property type="nucleotide sequence ID" value="NZ_JAME01000024.1"/>
</dbReference>
<dbReference type="PANTHER" id="PTHR11133">
    <property type="entry name" value="SACCHAROPINE DEHYDROGENASE"/>
    <property type="match status" value="1"/>
</dbReference>
<sequence>MSVHWVGTGRAAAPGLRRLVIAGHEVVVWSRDLDAAEDAVGDLTQRLREYDAGALAEEVQDGDVVVSMLPADRHAELATLALQRAAHFVCPGHLTPALRALHARAQIKDARVLAECGFAPGIDHLLAQGLVRDWRQAPDHDPDAVLDVMSLSGLPGARPDAGATRLRRGFEDLAVGDPRDAAWQATLPLRASPRVDVVPAGDALRMVEDYSIDPTWRLRSAVRGRMVLPDPGAAAICVSLAAERAGATLWHRSAVLEAGDARAALVSVPVSLAAEAALGRKVPAGVGIAPADPHLAAAWLEVIAPLVRRLETVDHLR</sequence>
<dbReference type="GO" id="GO:0005737">
    <property type="term" value="C:cytoplasm"/>
    <property type="evidence" value="ECO:0007669"/>
    <property type="project" value="TreeGrafter"/>
</dbReference>
<protein>
    <recommendedName>
        <fullName evidence="2">Saccharopine dehydrogenase NADP binding domain-containing protein</fullName>
    </recommendedName>
</protein>
<gene>
    <name evidence="3" type="ORF">RISW2_10060</name>
</gene>
<evidence type="ECO:0000256" key="1">
    <source>
        <dbReference type="ARBA" id="ARBA00023002"/>
    </source>
</evidence>
<feature type="domain" description="Saccharopine dehydrogenase NADP binding" evidence="2">
    <location>
        <begin position="4"/>
        <end position="108"/>
    </location>
</feature>
<evidence type="ECO:0000313" key="3">
    <source>
        <dbReference type="EMBL" id="ETX27950.1"/>
    </source>
</evidence>
<dbReference type="SUPFAM" id="SSF51735">
    <property type="entry name" value="NAD(P)-binding Rossmann-fold domains"/>
    <property type="match status" value="1"/>
</dbReference>
<dbReference type="InterPro" id="IPR005097">
    <property type="entry name" value="Sacchrp_dh_NADP-bd"/>
</dbReference>
<dbReference type="STRING" id="1449351.RISW2_10060"/>
<evidence type="ECO:0000259" key="2">
    <source>
        <dbReference type="Pfam" id="PF03435"/>
    </source>
</evidence>
<name>X7F574_9RHOB</name>
<dbReference type="AlphaFoldDB" id="X7F574"/>
<dbReference type="Gene3D" id="3.30.360.10">
    <property type="entry name" value="Dihydrodipicolinate Reductase, domain 2"/>
    <property type="match status" value="1"/>
</dbReference>
<dbReference type="Pfam" id="PF03435">
    <property type="entry name" value="Sacchrp_dh_NADP"/>
    <property type="match status" value="1"/>
</dbReference>
<comment type="caution">
    <text evidence="3">The sequence shown here is derived from an EMBL/GenBank/DDBJ whole genome shotgun (WGS) entry which is preliminary data.</text>
</comment>
<proteinExistence type="predicted"/>
<keyword evidence="1" id="KW-0560">Oxidoreductase</keyword>
<organism evidence="3 4">
    <name type="scientific">Roseivivax isoporae LMG 25204</name>
    <dbReference type="NCBI Taxonomy" id="1449351"/>
    <lineage>
        <taxon>Bacteria</taxon>
        <taxon>Pseudomonadati</taxon>
        <taxon>Pseudomonadota</taxon>
        <taxon>Alphaproteobacteria</taxon>
        <taxon>Rhodobacterales</taxon>
        <taxon>Roseobacteraceae</taxon>
        <taxon>Roseivivax</taxon>
    </lineage>
</organism>
<reference evidence="3 4" key="1">
    <citation type="submission" date="2014-01" db="EMBL/GenBank/DDBJ databases">
        <title>Roseivivax isoporae LMG 25204 Genome Sequencing.</title>
        <authorList>
            <person name="Lai Q."/>
            <person name="Li G."/>
            <person name="Shao Z."/>
        </authorList>
    </citation>
    <scope>NUCLEOTIDE SEQUENCE [LARGE SCALE GENOMIC DNA]</scope>
    <source>
        <strain evidence="3 4">LMG 25204</strain>
    </source>
</reference>
<dbReference type="Proteomes" id="UP000023430">
    <property type="component" value="Unassembled WGS sequence"/>
</dbReference>
<dbReference type="GO" id="GO:0004753">
    <property type="term" value="F:saccharopine dehydrogenase activity"/>
    <property type="evidence" value="ECO:0007669"/>
    <property type="project" value="TreeGrafter"/>
</dbReference>
<dbReference type="InterPro" id="IPR036291">
    <property type="entry name" value="NAD(P)-bd_dom_sf"/>
</dbReference>
<keyword evidence="4" id="KW-1185">Reference proteome</keyword>
<accession>X7F574</accession>
<dbReference type="InterPro" id="IPR051168">
    <property type="entry name" value="AASS"/>
</dbReference>
<dbReference type="EMBL" id="JAME01000024">
    <property type="protein sequence ID" value="ETX27950.1"/>
    <property type="molecule type" value="Genomic_DNA"/>
</dbReference>
<dbReference type="OrthoDB" id="973788at2"/>
<dbReference type="GO" id="GO:0019878">
    <property type="term" value="P:lysine biosynthetic process via aminoadipic acid"/>
    <property type="evidence" value="ECO:0007669"/>
    <property type="project" value="TreeGrafter"/>
</dbReference>
<evidence type="ECO:0000313" key="4">
    <source>
        <dbReference type="Proteomes" id="UP000023430"/>
    </source>
</evidence>
<dbReference type="eggNOG" id="COG1748">
    <property type="taxonomic scope" value="Bacteria"/>
</dbReference>
<dbReference type="PANTHER" id="PTHR11133:SF22">
    <property type="entry name" value="ALPHA-AMINOADIPIC SEMIALDEHYDE SYNTHASE, MITOCHONDRIAL"/>
    <property type="match status" value="1"/>
</dbReference>
<dbReference type="Gene3D" id="3.40.50.720">
    <property type="entry name" value="NAD(P)-binding Rossmann-like Domain"/>
    <property type="match status" value="1"/>
</dbReference>